<sequence>MNYVGQLAGQVFVQVKELYRGLNPATLSGCIDVIVVRQPDGSLQCSPFHVRFGKMGVLRSREKVVDMEINGEPVDLHMKLGDNGEAFFVQETENDQEVVPSYLATSPIMSDGALLMSSSLMGKKSSGPPIQTLGSTGSAGENGGMMMKKRRKRRRKARADSMRREESGDYSEDDDMFTIDISSDEGTEMESNR</sequence>
<keyword evidence="2" id="KW-1185">Reference proteome</keyword>
<dbReference type="Proteomes" id="UP000805704">
    <property type="component" value="Chromosome 14"/>
</dbReference>
<evidence type="ECO:0000313" key="1">
    <source>
        <dbReference type="EMBL" id="KAG8011585.1"/>
    </source>
</evidence>
<accession>A0ACB7FAS2</accession>
<evidence type="ECO:0000313" key="2">
    <source>
        <dbReference type="Proteomes" id="UP000805704"/>
    </source>
</evidence>
<organism evidence="1 2">
    <name type="scientific">Nibea albiflora</name>
    <name type="common">Yellow drum</name>
    <name type="synonym">Corvina albiflora</name>
    <dbReference type="NCBI Taxonomy" id="240163"/>
    <lineage>
        <taxon>Eukaryota</taxon>
        <taxon>Metazoa</taxon>
        <taxon>Chordata</taxon>
        <taxon>Craniata</taxon>
        <taxon>Vertebrata</taxon>
        <taxon>Euteleostomi</taxon>
        <taxon>Actinopterygii</taxon>
        <taxon>Neopterygii</taxon>
        <taxon>Teleostei</taxon>
        <taxon>Neoteleostei</taxon>
        <taxon>Acanthomorphata</taxon>
        <taxon>Eupercaria</taxon>
        <taxon>Sciaenidae</taxon>
        <taxon>Nibea</taxon>
    </lineage>
</organism>
<name>A0ACB7FAS2_NIBAL</name>
<comment type="caution">
    <text evidence="1">The sequence shown here is derived from an EMBL/GenBank/DDBJ whole genome shotgun (WGS) entry which is preliminary data.</text>
</comment>
<gene>
    <name evidence="1" type="primary">LPIN1.4</name>
    <name evidence="1" type="ORF">GBF38_007106</name>
</gene>
<reference evidence="1" key="1">
    <citation type="submission" date="2020-04" db="EMBL/GenBank/DDBJ databases">
        <title>A chromosome-scale assembly and high-density genetic map of the yellow drum (Nibea albiflora) genome.</title>
        <authorList>
            <person name="Xu D."/>
            <person name="Zhang W."/>
            <person name="Chen R."/>
            <person name="Tan P."/>
            <person name="Wang L."/>
            <person name="Song H."/>
            <person name="Tian L."/>
            <person name="Zhu Q."/>
            <person name="Wang B."/>
        </authorList>
    </citation>
    <scope>NUCLEOTIDE SEQUENCE</scope>
    <source>
        <strain evidence="1">ZJHYS-2018</strain>
    </source>
</reference>
<protein>
    <submittedName>
        <fullName evidence="1">Phosphatidate phosphatase LPIN1</fullName>
    </submittedName>
</protein>
<dbReference type="EMBL" id="CM024802">
    <property type="protein sequence ID" value="KAG8011585.1"/>
    <property type="molecule type" value="Genomic_DNA"/>
</dbReference>
<proteinExistence type="predicted"/>